<keyword evidence="3" id="KW-0998">Cell outer membrane</keyword>
<evidence type="ECO:0000256" key="4">
    <source>
        <dbReference type="SAM" id="MobiDB-lite"/>
    </source>
</evidence>
<evidence type="ECO:0000259" key="6">
    <source>
        <dbReference type="Pfam" id="PF03865"/>
    </source>
</evidence>
<accession>A0A7X2XFB9</accession>
<evidence type="ECO:0000256" key="3">
    <source>
        <dbReference type="ARBA" id="ARBA00023237"/>
    </source>
</evidence>
<evidence type="ECO:0000256" key="1">
    <source>
        <dbReference type="ARBA" id="ARBA00022452"/>
    </source>
</evidence>
<dbReference type="Proteomes" id="UP000484547">
    <property type="component" value="Unassembled WGS sequence"/>
</dbReference>
<name>A0A7X2XFB9_9FIRM</name>
<dbReference type="Gene3D" id="3.10.20.310">
    <property type="entry name" value="membrane protein fhac"/>
    <property type="match status" value="1"/>
</dbReference>
<dbReference type="EMBL" id="WNBM01000001">
    <property type="protein sequence ID" value="MTT75083.1"/>
    <property type="molecule type" value="Genomic_DNA"/>
</dbReference>
<evidence type="ECO:0000313" key="8">
    <source>
        <dbReference type="EMBL" id="MTT75083.1"/>
    </source>
</evidence>
<evidence type="ECO:0000313" key="11">
    <source>
        <dbReference type="Proteomes" id="UP000484547"/>
    </source>
</evidence>
<dbReference type="GO" id="GO:0046819">
    <property type="term" value="P:protein secretion by the type V secretion system"/>
    <property type="evidence" value="ECO:0007669"/>
    <property type="project" value="TreeGrafter"/>
</dbReference>
<dbReference type="InterPro" id="IPR051544">
    <property type="entry name" value="TPS_OM_transporter"/>
</dbReference>
<reference evidence="10 11" key="1">
    <citation type="journal article" date="2019" name="Nat. Med.">
        <title>A library of human gut bacterial isolates paired with longitudinal multiomics data enables mechanistic microbiome research.</title>
        <authorList>
            <person name="Poyet M."/>
            <person name="Groussin M."/>
            <person name="Gibbons S.M."/>
            <person name="Avila-Pacheco J."/>
            <person name="Jiang X."/>
            <person name="Kearney S.M."/>
            <person name="Perrotta A.R."/>
            <person name="Berdy B."/>
            <person name="Zhao S."/>
            <person name="Lieberman T.D."/>
            <person name="Swanson P.K."/>
            <person name="Smith M."/>
            <person name="Roesemann S."/>
            <person name="Alexander J.E."/>
            <person name="Rich S.A."/>
            <person name="Livny J."/>
            <person name="Vlamakis H."/>
            <person name="Clish C."/>
            <person name="Bullock K."/>
            <person name="Deik A."/>
            <person name="Scott J."/>
            <person name="Pierce K.A."/>
            <person name="Xavier R.J."/>
            <person name="Alm E.J."/>
        </authorList>
    </citation>
    <scope>NUCLEOTIDE SEQUENCE [LARGE SCALE GENOMIC DNA]</scope>
    <source>
        <strain evidence="8 11">BIOML-A13</strain>
        <strain evidence="9 10">BIOML-A3</strain>
    </source>
</reference>
<keyword evidence="2" id="KW-0812">Transmembrane</keyword>
<dbReference type="EMBL" id="WNBW01000001">
    <property type="protein sequence ID" value="MTU03214.1"/>
    <property type="molecule type" value="Genomic_DNA"/>
</dbReference>
<feature type="signal peptide" evidence="5">
    <location>
        <begin position="1"/>
        <end position="23"/>
    </location>
</feature>
<sequence length="543" mass="59061">MLDLMGKGITVVLTLGITASAWAAPSLPGSSADVRALEQNRGARQQQTDLQQPEQQKADEETLPQKLLLRQFVFTGQQEIDPAALTEATQGYLGQEVTVTELEQAAAAVTDYCRQQGYTVATAVLPQQNIQDGTVEIRIFLGTLGKVIIENDSRLSDAAAAALAAALERDGYIRTAGIESVLNNFNDLPGISAAGILSAGEAIGSTDLTIALHDGKTAEHIVYSDNYGGKYSGRYRYGFQTTLNNPGRIGDKIFAGGMLSNEDLHNYNFGYEMPLGSRGTRLGISYSQMDYTLGDYFALLDAVGRAKTLSLYASTPLINTSSRHLSVIYGYDNRQLKDEMRSFGELGSTRKHSNTLHGGIVGSRRGSASATGYSALYYLGQLSYDDTSAPETEGRFSKFTTDINHIQHLGSVFDLHLNFHGQLASRDLDGSEQFSLGGANGVRAYPQGEASGDSGYQATAELRYSTPVPYLSLAAFTDWGEVDLAKSCGQHRNMAGWGVGVEYAKPNDYFLRLDYARKLDGEKFQSEAEDKNGRLWFLAYKLF</sequence>
<dbReference type="RefSeq" id="WP_155163569.1">
    <property type="nucleotide sequence ID" value="NZ_WNBG01000001.1"/>
</dbReference>
<feature type="chain" id="PRO_5031507469" evidence="5">
    <location>
        <begin position="24"/>
        <end position="543"/>
    </location>
</feature>
<gene>
    <name evidence="8" type="ORF">GMD11_02205</name>
    <name evidence="9" type="ORF">GMD18_02200</name>
</gene>
<comment type="caution">
    <text evidence="8">The sequence shown here is derived from an EMBL/GenBank/DDBJ whole genome shotgun (WGS) entry which is preliminary data.</text>
</comment>
<keyword evidence="1" id="KW-1134">Transmembrane beta strand</keyword>
<dbReference type="PANTHER" id="PTHR34597">
    <property type="entry name" value="SLR1661 PROTEIN"/>
    <property type="match status" value="1"/>
</dbReference>
<feature type="domain" description="Polypeptide-transport-associated ShlB-type" evidence="7">
    <location>
        <begin position="69"/>
        <end position="140"/>
    </location>
</feature>
<feature type="region of interest" description="Disordered" evidence="4">
    <location>
        <begin position="38"/>
        <end position="60"/>
    </location>
</feature>
<evidence type="ECO:0000256" key="5">
    <source>
        <dbReference type="SAM" id="SignalP"/>
    </source>
</evidence>
<evidence type="ECO:0000256" key="2">
    <source>
        <dbReference type="ARBA" id="ARBA00022692"/>
    </source>
</evidence>
<evidence type="ECO:0000313" key="9">
    <source>
        <dbReference type="EMBL" id="MTU03214.1"/>
    </source>
</evidence>
<dbReference type="Pfam" id="PF08479">
    <property type="entry name" value="POTRA_2"/>
    <property type="match status" value="1"/>
</dbReference>
<proteinExistence type="predicted"/>
<keyword evidence="1" id="KW-0472">Membrane</keyword>
<feature type="domain" description="Haemolysin activator HlyB C-terminal" evidence="6">
    <location>
        <begin position="204"/>
        <end position="502"/>
    </location>
</feature>
<dbReference type="GO" id="GO:0008320">
    <property type="term" value="F:protein transmembrane transporter activity"/>
    <property type="evidence" value="ECO:0007669"/>
    <property type="project" value="TreeGrafter"/>
</dbReference>
<feature type="compositionally biased region" description="Low complexity" evidence="4">
    <location>
        <begin position="45"/>
        <end position="55"/>
    </location>
</feature>
<evidence type="ECO:0000259" key="7">
    <source>
        <dbReference type="Pfam" id="PF08479"/>
    </source>
</evidence>
<keyword evidence="5" id="KW-0732">Signal</keyword>
<protein>
    <submittedName>
        <fullName evidence="8">ShlB/FhaC/HecB family hemolysin secretion/activation protein</fullName>
    </submittedName>
</protein>
<dbReference type="GO" id="GO:0098046">
    <property type="term" value="C:type V protein secretion system complex"/>
    <property type="evidence" value="ECO:0007669"/>
    <property type="project" value="TreeGrafter"/>
</dbReference>
<dbReference type="InterPro" id="IPR005565">
    <property type="entry name" value="Hemolysn_activator_HlyB_C"/>
</dbReference>
<evidence type="ECO:0000313" key="10">
    <source>
        <dbReference type="Proteomes" id="UP000443070"/>
    </source>
</evidence>
<dbReference type="Proteomes" id="UP000443070">
    <property type="component" value="Unassembled WGS sequence"/>
</dbReference>
<dbReference type="PANTHER" id="PTHR34597:SF1">
    <property type="entry name" value="HEME_HEMOPEXIN TRANSPORTER PROTEIN HUXB"/>
    <property type="match status" value="1"/>
</dbReference>
<dbReference type="AlphaFoldDB" id="A0A7X2XFB9"/>
<keyword evidence="10" id="KW-1185">Reference proteome</keyword>
<dbReference type="InterPro" id="IPR013686">
    <property type="entry name" value="Polypept-transport_assoc_ShlB"/>
</dbReference>
<dbReference type="OrthoDB" id="596066at2"/>
<dbReference type="Gene3D" id="2.40.160.50">
    <property type="entry name" value="membrane protein fhac: a member of the omp85/tpsb transporter family"/>
    <property type="match status" value="1"/>
</dbReference>
<dbReference type="Pfam" id="PF03865">
    <property type="entry name" value="ShlB"/>
    <property type="match status" value="1"/>
</dbReference>
<organism evidence="8 11">
    <name type="scientific">Phascolarctobacterium faecium</name>
    <dbReference type="NCBI Taxonomy" id="33025"/>
    <lineage>
        <taxon>Bacteria</taxon>
        <taxon>Bacillati</taxon>
        <taxon>Bacillota</taxon>
        <taxon>Negativicutes</taxon>
        <taxon>Acidaminococcales</taxon>
        <taxon>Acidaminococcaceae</taxon>
        <taxon>Phascolarctobacterium</taxon>
    </lineage>
</organism>